<evidence type="ECO:0000256" key="4">
    <source>
        <dbReference type="ARBA" id="ARBA00022989"/>
    </source>
</evidence>
<keyword evidence="3 10" id="KW-0812">Transmembrane</keyword>
<sequence>MNGWLVVAVLACGSLAAVARYLLARAFPVRARHLPWGVLSVNLLGSAVGGGVLGLAERAALSPEWRLVLLTGLCGGLTTFSTWTVETIELVASGRWRAALLNAGLTLTLGIIVTATAYLIAR</sequence>
<dbReference type="EMBL" id="JBHSTP010000002">
    <property type="protein sequence ID" value="MFC6356031.1"/>
    <property type="molecule type" value="Genomic_DNA"/>
</dbReference>
<evidence type="ECO:0000256" key="9">
    <source>
        <dbReference type="ARBA" id="ARBA00049940"/>
    </source>
</evidence>
<keyword evidence="10" id="KW-0479">Metal-binding</keyword>
<keyword evidence="6 10" id="KW-0407">Ion channel</keyword>
<keyword evidence="5 10" id="KW-0472">Membrane</keyword>
<feature type="transmembrane region" description="Helical" evidence="10">
    <location>
        <begin position="34"/>
        <end position="55"/>
    </location>
</feature>
<dbReference type="PANTHER" id="PTHR28259:SF1">
    <property type="entry name" value="FLUORIDE EXPORT PROTEIN 1-RELATED"/>
    <property type="match status" value="1"/>
</dbReference>
<organism evidence="11 12">
    <name type="scientific">Luethyella okanaganae</name>
    <dbReference type="NCBI Taxonomy" id="69372"/>
    <lineage>
        <taxon>Bacteria</taxon>
        <taxon>Bacillati</taxon>
        <taxon>Actinomycetota</taxon>
        <taxon>Actinomycetes</taxon>
        <taxon>Micrococcales</taxon>
        <taxon>Microbacteriaceae</taxon>
        <taxon>Luethyella</taxon>
    </lineage>
</organism>
<evidence type="ECO:0000256" key="10">
    <source>
        <dbReference type="HAMAP-Rule" id="MF_00454"/>
    </source>
</evidence>
<feature type="binding site" evidence="10">
    <location>
        <position position="78"/>
    </location>
    <ligand>
        <name>Na(+)</name>
        <dbReference type="ChEBI" id="CHEBI:29101"/>
        <note>structural</note>
    </ligand>
</feature>
<keyword evidence="10" id="KW-0813">Transport</keyword>
<evidence type="ECO:0000256" key="2">
    <source>
        <dbReference type="ARBA" id="ARBA00022475"/>
    </source>
</evidence>
<name>A0ABW1VD81_9MICO</name>
<dbReference type="NCBIfam" id="TIGR00494">
    <property type="entry name" value="crcB"/>
    <property type="match status" value="1"/>
</dbReference>
<comment type="similarity">
    <text evidence="7 10">Belongs to the fluoride channel Fluc/FEX (TC 1.A.43) family.</text>
</comment>
<dbReference type="RefSeq" id="WP_386729887.1">
    <property type="nucleotide sequence ID" value="NZ_JBHSTP010000002.1"/>
</dbReference>
<protein>
    <recommendedName>
        <fullName evidence="10">Fluoride-specific ion channel FluC</fullName>
    </recommendedName>
</protein>
<evidence type="ECO:0000313" key="11">
    <source>
        <dbReference type="EMBL" id="MFC6356031.1"/>
    </source>
</evidence>
<feature type="transmembrane region" description="Helical" evidence="10">
    <location>
        <begin position="97"/>
        <end position="121"/>
    </location>
</feature>
<evidence type="ECO:0000313" key="12">
    <source>
        <dbReference type="Proteomes" id="UP001596306"/>
    </source>
</evidence>
<evidence type="ECO:0000256" key="8">
    <source>
        <dbReference type="ARBA" id="ARBA00035585"/>
    </source>
</evidence>
<evidence type="ECO:0000256" key="6">
    <source>
        <dbReference type="ARBA" id="ARBA00023303"/>
    </source>
</evidence>
<keyword evidence="4 10" id="KW-1133">Transmembrane helix</keyword>
<dbReference type="PANTHER" id="PTHR28259">
    <property type="entry name" value="FLUORIDE EXPORT PROTEIN 1-RELATED"/>
    <property type="match status" value="1"/>
</dbReference>
<keyword evidence="12" id="KW-1185">Reference proteome</keyword>
<accession>A0ABW1VD81</accession>
<evidence type="ECO:0000256" key="7">
    <source>
        <dbReference type="ARBA" id="ARBA00035120"/>
    </source>
</evidence>
<comment type="catalytic activity">
    <reaction evidence="8">
        <text>fluoride(in) = fluoride(out)</text>
        <dbReference type="Rhea" id="RHEA:76159"/>
        <dbReference type="ChEBI" id="CHEBI:17051"/>
    </reaction>
    <physiologicalReaction direction="left-to-right" evidence="8">
        <dbReference type="Rhea" id="RHEA:76160"/>
    </physiologicalReaction>
</comment>
<dbReference type="InterPro" id="IPR003691">
    <property type="entry name" value="FluC"/>
</dbReference>
<reference evidence="12" key="1">
    <citation type="journal article" date="2019" name="Int. J. Syst. Evol. Microbiol.">
        <title>The Global Catalogue of Microorganisms (GCM) 10K type strain sequencing project: providing services to taxonomists for standard genome sequencing and annotation.</title>
        <authorList>
            <consortium name="The Broad Institute Genomics Platform"/>
            <consortium name="The Broad Institute Genome Sequencing Center for Infectious Disease"/>
            <person name="Wu L."/>
            <person name="Ma J."/>
        </authorList>
    </citation>
    <scope>NUCLEOTIDE SEQUENCE [LARGE SCALE GENOMIC DNA]</scope>
    <source>
        <strain evidence="12">CCUG 43304</strain>
    </source>
</reference>
<comment type="function">
    <text evidence="9 10">Fluoride-specific ion channel. Important for reducing fluoride concentration in the cell, thus reducing its toxicity.</text>
</comment>
<comment type="caution">
    <text evidence="11">The sequence shown here is derived from an EMBL/GenBank/DDBJ whole genome shotgun (WGS) entry which is preliminary data.</text>
</comment>
<comment type="subcellular location">
    <subcellularLocation>
        <location evidence="1 10">Cell membrane</location>
        <topology evidence="1 10">Multi-pass membrane protein</topology>
    </subcellularLocation>
</comment>
<feature type="transmembrane region" description="Helical" evidence="10">
    <location>
        <begin position="67"/>
        <end position="85"/>
    </location>
</feature>
<dbReference type="HAMAP" id="MF_00454">
    <property type="entry name" value="FluC"/>
    <property type="match status" value="1"/>
</dbReference>
<evidence type="ECO:0000256" key="3">
    <source>
        <dbReference type="ARBA" id="ARBA00022692"/>
    </source>
</evidence>
<keyword evidence="10" id="KW-0406">Ion transport</keyword>
<keyword evidence="2 10" id="KW-1003">Cell membrane</keyword>
<feature type="binding site" evidence="10">
    <location>
        <position position="75"/>
    </location>
    <ligand>
        <name>Na(+)</name>
        <dbReference type="ChEBI" id="CHEBI:29101"/>
        <note>structural</note>
    </ligand>
</feature>
<proteinExistence type="inferred from homology"/>
<gene>
    <name evidence="10 11" type="primary">crcB</name>
    <name evidence="10" type="synonym">fluC</name>
    <name evidence="11" type="ORF">ACFQB0_07925</name>
</gene>
<dbReference type="Pfam" id="PF02537">
    <property type="entry name" value="CRCB"/>
    <property type="match status" value="1"/>
</dbReference>
<dbReference type="Proteomes" id="UP001596306">
    <property type="component" value="Unassembled WGS sequence"/>
</dbReference>
<evidence type="ECO:0000256" key="5">
    <source>
        <dbReference type="ARBA" id="ARBA00023136"/>
    </source>
</evidence>
<keyword evidence="10" id="KW-0915">Sodium</keyword>
<evidence type="ECO:0000256" key="1">
    <source>
        <dbReference type="ARBA" id="ARBA00004651"/>
    </source>
</evidence>
<comment type="activity regulation">
    <text evidence="10">Na(+) is not transported, but it plays an essential structural role and its presence is essential for fluoride channel function.</text>
</comment>